<dbReference type="InterPro" id="IPR005139">
    <property type="entry name" value="PCRF"/>
</dbReference>
<dbReference type="FunFam" id="3.30.160.20:FF:000004">
    <property type="entry name" value="Peptide chain release factor 1"/>
    <property type="match status" value="1"/>
</dbReference>
<evidence type="ECO:0000256" key="4">
    <source>
        <dbReference type="HAMAP-Rule" id="MF_00094"/>
    </source>
</evidence>
<dbReference type="Gene3D" id="3.30.70.1660">
    <property type="match status" value="1"/>
</dbReference>
<dbReference type="AlphaFoldDB" id="A0A0G0K421"/>
<dbReference type="NCBIfam" id="TIGR00020">
    <property type="entry name" value="prfB"/>
    <property type="match status" value="1"/>
</dbReference>
<feature type="modified residue" description="N5-methylglutamine" evidence="4">
    <location>
        <position position="207"/>
    </location>
</feature>
<comment type="function">
    <text evidence="4">Peptide chain release factor 2 directs the termination of translation in response to the peptide chain termination codons UGA and UAA.</text>
</comment>
<dbReference type="SUPFAM" id="SSF75620">
    <property type="entry name" value="Release factor"/>
    <property type="match status" value="1"/>
</dbReference>
<evidence type="ECO:0000256" key="2">
    <source>
        <dbReference type="ARBA" id="ARBA00022481"/>
    </source>
</evidence>
<name>A0A0G0K421_9BACT</name>
<dbReference type="InterPro" id="IPR045853">
    <property type="entry name" value="Pep_chain_release_fac_I_sf"/>
</dbReference>
<comment type="caution">
    <text evidence="7">The sequence shown here is derived from an EMBL/GenBank/DDBJ whole genome shotgun (WGS) entry which is preliminary data.</text>
</comment>
<evidence type="ECO:0000259" key="6">
    <source>
        <dbReference type="PROSITE" id="PS00745"/>
    </source>
</evidence>
<dbReference type="Proteomes" id="UP000034498">
    <property type="component" value="Unassembled WGS sequence"/>
</dbReference>
<dbReference type="Pfam" id="PF03462">
    <property type="entry name" value="PCRF"/>
    <property type="match status" value="1"/>
</dbReference>
<accession>A0A0G0K421</accession>
<organism evidence="7 8">
    <name type="scientific">Berkelbacteria bacterium GW2011_GWB1_38_5</name>
    <dbReference type="NCBI Taxonomy" id="1618336"/>
    <lineage>
        <taxon>Bacteria</taxon>
        <taxon>Candidatus Berkelbacteria</taxon>
    </lineage>
</organism>
<evidence type="ECO:0000313" key="8">
    <source>
        <dbReference type="Proteomes" id="UP000034498"/>
    </source>
</evidence>
<evidence type="ECO:0000256" key="5">
    <source>
        <dbReference type="NCBIfam" id="TIGR00020"/>
    </source>
</evidence>
<evidence type="ECO:0000256" key="3">
    <source>
        <dbReference type="ARBA" id="ARBA00022917"/>
    </source>
</evidence>
<dbReference type="Pfam" id="PF00472">
    <property type="entry name" value="RF-1"/>
    <property type="match status" value="1"/>
</dbReference>
<comment type="similarity">
    <text evidence="1 4">Belongs to the prokaryotic/mitochondrial release factor family.</text>
</comment>
<comment type="subcellular location">
    <subcellularLocation>
        <location evidence="4">Cytoplasm</location>
    </subcellularLocation>
</comment>
<proteinExistence type="inferred from homology"/>
<dbReference type="InterPro" id="IPR004374">
    <property type="entry name" value="PrfB"/>
</dbReference>
<dbReference type="GO" id="GO:0016149">
    <property type="term" value="F:translation release factor activity, codon specific"/>
    <property type="evidence" value="ECO:0007669"/>
    <property type="project" value="UniProtKB-UniRule"/>
</dbReference>
<evidence type="ECO:0000256" key="1">
    <source>
        <dbReference type="ARBA" id="ARBA00010835"/>
    </source>
</evidence>
<keyword evidence="3 4" id="KW-0648">Protein biosynthesis</keyword>
<dbReference type="InterPro" id="IPR000352">
    <property type="entry name" value="Pep_chain_release_fac_I"/>
</dbReference>
<dbReference type="PATRIC" id="fig|1618336.3.peg.159"/>
<dbReference type="HAMAP" id="MF_00094">
    <property type="entry name" value="Rel_fac_2"/>
    <property type="match status" value="1"/>
</dbReference>
<dbReference type="PANTHER" id="PTHR43116:SF3">
    <property type="entry name" value="CLASS I PEPTIDE CHAIN RELEASE FACTOR"/>
    <property type="match status" value="1"/>
</dbReference>
<dbReference type="Gene3D" id="3.30.160.20">
    <property type="match status" value="1"/>
</dbReference>
<dbReference type="PROSITE" id="PS00745">
    <property type="entry name" value="RF_PROK_I"/>
    <property type="match status" value="1"/>
</dbReference>
<dbReference type="GO" id="GO:0005737">
    <property type="term" value="C:cytoplasm"/>
    <property type="evidence" value="ECO:0007669"/>
    <property type="project" value="UniProtKB-SubCell"/>
</dbReference>
<feature type="domain" description="Prokaryotic-type class I peptide chain release factors" evidence="6">
    <location>
        <begin position="200"/>
        <end position="216"/>
    </location>
</feature>
<evidence type="ECO:0000313" key="7">
    <source>
        <dbReference type="EMBL" id="KKQ74473.1"/>
    </source>
</evidence>
<keyword evidence="2 4" id="KW-0488">Methylation</keyword>
<comment type="PTM">
    <text evidence="4">Methylated by PrmC. Methylation increases the termination efficiency of RF2.</text>
</comment>
<gene>
    <name evidence="4" type="primary">prfB</name>
    <name evidence="7" type="ORF">US94_C0004G0014</name>
</gene>
<reference evidence="7 8" key="1">
    <citation type="journal article" date="2015" name="Nature">
        <title>rRNA introns, odd ribosomes, and small enigmatic genomes across a large radiation of phyla.</title>
        <authorList>
            <person name="Brown C.T."/>
            <person name="Hug L.A."/>
            <person name="Thomas B.C."/>
            <person name="Sharon I."/>
            <person name="Castelle C.J."/>
            <person name="Singh A."/>
            <person name="Wilkins M.J."/>
            <person name="Williams K.H."/>
            <person name="Banfield J.F."/>
        </authorList>
    </citation>
    <scope>NUCLEOTIDE SEQUENCE [LARGE SCALE GENOMIC DNA]</scope>
</reference>
<dbReference type="EMBL" id="LBUX01000004">
    <property type="protein sequence ID" value="KKQ74473.1"/>
    <property type="molecule type" value="Genomic_DNA"/>
</dbReference>
<protein>
    <recommendedName>
        <fullName evidence="4 5">Peptide chain release factor 2</fullName>
        <shortName evidence="4">RF-2</shortName>
    </recommendedName>
</protein>
<dbReference type="PANTHER" id="PTHR43116">
    <property type="entry name" value="PEPTIDE CHAIN RELEASE FACTOR 2"/>
    <property type="match status" value="1"/>
</dbReference>
<dbReference type="Gene3D" id="1.20.58.410">
    <property type="entry name" value="Release factor"/>
    <property type="match status" value="1"/>
</dbReference>
<dbReference type="SMART" id="SM00937">
    <property type="entry name" value="PCRF"/>
    <property type="match status" value="1"/>
</dbReference>
<keyword evidence="4" id="KW-0963">Cytoplasm</keyword>
<sequence length="328" mass="36996">MSSKEELYNLLKIDDKKQEIAQIQAEMNSPDFWSNLQKAQEETQKMANLQKIVDEWEKAESVDEIHQLELKAILSGKYDQNNALLSLHAGAGGTEAQDWSEMLLRMFERFAERRGFKYQILEISPGEEAGIKSATIKISGPYAFGYLKSEAGVHRLVRLSPFDSDKARHTSFALVEVIPEVERTADIQVEEKDLRIDVYRAKGHGGQGVNTTDSAVRITHLPSGIVVSCQNERSQLQNKAVAMKVLQSKLLALKLKEQKLASDKLRGEHLSAEFGNQIRSYVLHPYKQVKDHRTDFTSTNPDDVLNGSLDGFIESYLKNATLITNFNE</sequence>
<dbReference type="STRING" id="1618336.US94_C0004G0014"/>